<organism evidence="1 2">
    <name type="scientific">Candidatus Adlerbacteria bacterium RIFCSPHIGHO2_02_FULL_52_17</name>
    <dbReference type="NCBI Taxonomy" id="1797240"/>
    <lineage>
        <taxon>Bacteria</taxon>
        <taxon>Candidatus Adleribacteriota</taxon>
    </lineage>
</organism>
<comment type="caution">
    <text evidence="1">The sequence shown here is derived from an EMBL/GenBank/DDBJ whole genome shotgun (WGS) entry which is preliminary data.</text>
</comment>
<evidence type="ECO:0000313" key="2">
    <source>
        <dbReference type="Proteomes" id="UP000177564"/>
    </source>
</evidence>
<dbReference type="EMBL" id="MEWU01000036">
    <property type="protein sequence ID" value="OGC82802.1"/>
    <property type="molecule type" value="Genomic_DNA"/>
</dbReference>
<proteinExistence type="predicted"/>
<evidence type="ECO:0000313" key="1">
    <source>
        <dbReference type="EMBL" id="OGC82802.1"/>
    </source>
</evidence>
<gene>
    <name evidence="1" type="ORF">A3D68_00295</name>
</gene>
<reference evidence="1 2" key="1">
    <citation type="journal article" date="2016" name="Nat. Commun.">
        <title>Thousands of microbial genomes shed light on interconnected biogeochemical processes in an aquifer system.</title>
        <authorList>
            <person name="Anantharaman K."/>
            <person name="Brown C.T."/>
            <person name="Hug L.A."/>
            <person name="Sharon I."/>
            <person name="Castelle C.J."/>
            <person name="Probst A.J."/>
            <person name="Thomas B.C."/>
            <person name="Singh A."/>
            <person name="Wilkins M.J."/>
            <person name="Karaoz U."/>
            <person name="Brodie E.L."/>
            <person name="Williams K.H."/>
            <person name="Hubbard S.S."/>
            <person name="Banfield J.F."/>
        </authorList>
    </citation>
    <scope>NUCLEOTIDE SEQUENCE [LARGE SCALE GENOMIC DNA]</scope>
</reference>
<accession>A0A1F4XM44</accession>
<dbReference type="Proteomes" id="UP000177564">
    <property type="component" value="Unassembled WGS sequence"/>
</dbReference>
<sequence length="85" mass="9600">MARIKRRCICPVCDTERPATIGKDGRLTIDGHRPSFKKSEEVWPINSRGECRGSGIDVAEGELGSLFYAIIHEIFGKIYTKHFHP</sequence>
<name>A0A1F4XM44_9BACT</name>
<protein>
    <submittedName>
        <fullName evidence="1">Uncharacterized protein</fullName>
    </submittedName>
</protein>
<dbReference type="AlphaFoldDB" id="A0A1F4XM44"/>